<protein>
    <recommendedName>
        <fullName evidence="2">CSN8/PSMD8/EIF3K domain-containing protein</fullName>
    </recommendedName>
</protein>
<dbReference type="PANTHER" id="PTHR12387:SF0">
    <property type="entry name" value="26S PROTEASOME NON-ATPASE REGULATORY SUBUNIT 8"/>
    <property type="match status" value="1"/>
</dbReference>
<accession>A0A5J4V7Y2</accession>
<evidence type="ECO:0000313" key="4">
    <source>
        <dbReference type="Proteomes" id="UP000324800"/>
    </source>
</evidence>
<evidence type="ECO:0000259" key="2">
    <source>
        <dbReference type="Pfam" id="PF10075"/>
    </source>
</evidence>
<name>A0A5J4V7Y2_9EUKA</name>
<dbReference type="EMBL" id="SNRW01009034">
    <property type="protein sequence ID" value="KAA6378613.1"/>
    <property type="molecule type" value="Genomic_DNA"/>
</dbReference>
<gene>
    <name evidence="3" type="ORF">EZS28_025862</name>
</gene>
<dbReference type="GO" id="GO:0043161">
    <property type="term" value="P:proteasome-mediated ubiquitin-dependent protein catabolic process"/>
    <property type="evidence" value="ECO:0007669"/>
    <property type="project" value="TreeGrafter"/>
</dbReference>
<evidence type="ECO:0000256" key="1">
    <source>
        <dbReference type="ARBA" id="ARBA00022942"/>
    </source>
</evidence>
<dbReference type="InterPro" id="IPR006746">
    <property type="entry name" value="26S_Psome_Rpn12"/>
</dbReference>
<sequence>MNSLDDVDLALLEIYSTGIPSERADILKLRSILEVGAKISAEQKNFKEFERFSTQLEALGKSYPDLGYSENTLLLNSLRFLDLLADKKYDEFNLAAESLSQEVKNKSNAIKYVLEISDCLFGGAYEKLWTLRNREPSPAFTMFFEKLGVSHRNEMSQRIAKSYLSLSIEDTGQFVMVGEGPEAKNKVKELAAQNGWTVDDNSNRVFFAQIQQHASQTAQSFTFPSRRIIATTLQRVREYESIV</sequence>
<dbReference type="Gene3D" id="1.25.40.990">
    <property type="match status" value="1"/>
</dbReference>
<keyword evidence="1" id="KW-0647">Proteasome</keyword>
<dbReference type="Pfam" id="PF10075">
    <property type="entry name" value="CSN8_PSD8_EIF3K"/>
    <property type="match status" value="1"/>
</dbReference>
<dbReference type="PANTHER" id="PTHR12387">
    <property type="entry name" value="26S PROTEASOME NON-ATPASE REGULATORY SUBUNIT 8"/>
    <property type="match status" value="1"/>
</dbReference>
<feature type="domain" description="CSN8/PSMD8/EIF3K" evidence="2">
    <location>
        <begin position="75"/>
        <end position="213"/>
    </location>
</feature>
<dbReference type="Proteomes" id="UP000324800">
    <property type="component" value="Unassembled WGS sequence"/>
</dbReference>
<evidence type="ECO:0000313" key="3">
    <source>
        <dbReference type="EMBL" id="KAA6378613.1"/>
    </source>
</evidence>
<dbReference type="InterPro" id="IPR033464">
    <property type="entry name" value="CSN8_PSD8_EIF3K"/>
</dbReference>
<proteinExistence type="predicted"/>
<reference evidence="3 4" key="1">
    <citation type="submission" date="2019-03" db="EMBL/GenBank/DDBJ databases">
        <title>Single cell metagenomics reveals metabolic interactions within the superorganism composed of flagellate Streblomastix strix and complex community of Bacteroidetes bacteria on its surface.</title>
        <authorList>
            <person name="Treitli S.C."/>
            <person name="Kolisko M."/>
            <person name="Husnik F."/>
            <person name="Keeling P."/>
            <person name="Hampl V."/>
        </authorList>
    </citation>
    <scope>NUCLEOTIDE SEQUENCE [LARGE SCALE GENOMIC DNA]</scope>
    <source>
        <strain evidence="3">ST1C</strain>
    </source>
</reference>
<comment type="caution">
    <text evidence="3">The sequence shown here is derived from an EMBL/GenBank/DDBJ whole genome shotgun (WGS) entry which is preliminary data.</text>
</comment>
<dbReference type="AlphaFoldDB" id="A0A5J4V7Y2"/>
<dbReference type="GO" id="GO:0005829">
    <property type="term" value="C:cytosol"/>
    <property type="evidence" value="ECO:0007669"/>
    <property type="project" value="TreeGrafter"/>
</dbReference>
<organism evidence="3 4">
    <name type="scientific">Streblomastix strix</name>
    <dbReference type="NCBI Taxonomy" id="222440"/>
    <lineage>
        <taxon>Eukaryota</taxon>
        <taxon>Metamonada</taxon>
        <taxon>Preaxostyla</taxon>
        <taxon>Oxymonadida</taxon>
        <taxon>Streblomastigidae</taxon>
        <taxon>Streblomastix</taxon>
    </lineage>
</organism>
<dbReference type="GO" id="GO:0005634">
    <property type="term" value="C:nucleus"/>
    <property type="evidence" value="ECO:0007669"/>
    <property type="project" value="TreeGrafter"/>
</dbReference>
<dbReference type="GO" id="GO:0008541">
    <property type="term" value="C:proteasome regulatory particle, lid subcomplex"/>
    <property type="evidence" value="ECO:0007669"/>
    <property type="project" value="TreeGrafter"/>
</dbReference>